<dbReference type="PRINTS" id="PR00081">
    <property type="entry name" value="GDHRDH"/>
</dbReference>
<comment type="similarity">
    <text evidence="1">Belongs to the short-chain dehydrogenases/reductases (SDR) family.</text>
</comment>
<dbReference type="EMBL" id="CP126981">
    <property type="protein sequence ID" value="WIM88370.1"/>
    <property type="molecule type" value="Genomic_DNA"/>
</dbReference>
<evidence type="ECO:0000313" key="4">
    <source>
        <dbReference type="Proteomes" id="UP001236585"/>
    </source>
</evidence>
<name>A0ABY8VXM2_9MYCO</name>
<dbReference type="RefSeq" id="WP_285188530.1">
    <property type="nucleotide sequence ID" value="NZ_CP126981.1"/>
</dbReference>
<dbReference type="PANTHER" id="PTHR43180">
    <property type="entry name" value="3-OXOACYL-(ACYL-CARRIER-PROTEIN) REDUCTASE (AFU_ORTHOLOGUE AFUA_6G11210)"/>
    <property type="match status" value="1"/>
</dbReference>
<protein>
    <submittedName>
        <fullName evidence="3">SDR family NAD(P)-dependent oxidoreductase</fullName>
    </submittedName>
</protein>
<accession>A0ABY8VXM2</accession>
<evidence type="ECO:0000313" key="3">
    <source>
        <dbReference type="EMBL" id="WIM88370.1"/>
    </source>
</evidence>
<dbReference type="InterPro" id="IPR002347">
    <property type="entry name" value="SDR_fam"/>
</dbReference>
<dbReference type="InterPro" id="IPR036291">
    <property type="entry name" value="NAD(P)-bd_dom_sf"/>
</dbReference>
<keyword evidence="2" id="KW-0560">Oxidoreductase</keyword>
<evidence type="ECO:0000256" key="2">
    <source>
        <dbReference type="ARBA" id="ARBA00023002"/>
    </source>
</evidence>
<dbReference type="PANTHER" id="PTHR43180:SF33">
    <property type="entry name" value="15-HYDROXYPROSTAGLANDIN DEHYDROGENASE [NAD(+)]-LIKE"/>
    <property type="match status" value="1"/>
</dbReference>
<reference evidence="3 4" key="1">
    <citation type="journal article" date="2023" name="Microbiol. Resour. Announc.">
        <title>Complete Genome Sequence of Mycobacterium wuenschmanii, a novel Nontuberculous Mycobacterium Isolated from a captive population of Amazon Milk Frogs.</title>
        <authorList>
            <person name="Hicks J."/>
            <person name="Zeineldin M."/>
            <person name="Ward H."/>
            <person name="Wuenschmann A."/>
            <person name="Camp P."/>
            <person name="Farrell D."/>
            <person name="Lehman K."/>
            <person name="Thacker T."/>
            <person name="Cuthbert E."/>
        </authorList>
    </citation>
    <scope>NUCLEOTIDE SEQUENCE [LARGE SCALE GENOMIC DNA]</scope>
    <source>
        <strain evidence="3 4">Wuenschmanii</strain>
    </source>
</reference>
<keyword evidence="4" id="KW-1185">Reference proteome</keyword>
<sequence>MKVADKVAIVTGGGNGIGAAIAAKLAHQGARVVVADLNGDAAQAVADGINADRSGVAVASSGDVSDTAHIKQLIALATNEFGPVDLYFANAGITGVSGLDVTEDEWDQSIDVNLKAHIRAAQLLVPEWIERGEGYFVSTASAAGLLTQLGSATYSVTKHAAVGFAEWLNITFGDQGVRVSCLCPMGVNTKLLYSPGESDDPLAKLATKAVTSAGDVIEPADVAEIVLGAVEDEHFLILPHPAVLEMYRHKGADYDRWLRGMRRYQHSLMEAL</sequence>
<dbReference type="Proteomes" id="UP001236585">
    <property type="component" value="Chromosome"/>
</dbReference>
<organism evidence="3 4">
    <name type="scientific">Candidatus Mycobacterium wuenschmannii</name>
    <dbReference type="NCBI Taxonomy" id="3027808"/>
    <lineage>
        <taxon>Bacteria</taxon>
        <taxon>Bacillati</taxon>
        <taxon>Actinomycetota</taxon>
        <taxon>Actinomycetes</taxon>
        <taxon>Mycobacteriales</taxon>
        <taxon>Mycobacteriaceae</taxon>
        <taxon>Mycobacterium</taxon>
    </lineage>
</organism>
<dbReference type="Pfam" id="PF00106">
    <property type="entry name" value="adh_short"/>
    <property type="match status" value="1"/>
</dbReference>
<dbReference type="Gene3D" id="3.40.50.720">
    <property type="entry name" value="NAD(P)-binding Rossmann-like Domain"/>
    <property type="match status" value="1"/>
</dbReference>
<evidence type="ECO:0000256" key="1">
    <source>
        <dbReference type="ARBA" id="ARBA00006484"/>
    </source>
</evidence>
<gene>
    <name evidence="3" type="ORF">PT015_02350</name>
</gene>
<dbReference type="SUPFAM" id="SSF51735">
    <property type="entry name" value="NAD(P)-binding Rossmann-fold domains"/>
    <property type="match status" value="1"/>
</dbReference>
<proteinExistence type="inferred from homology"/>